<reference evidence="2" key="1">
    <citation type="submission" date="2016-10" db="EMBL/GenBank/DDBJ databases">
        <authorList>
            <person name="Varghese N."/>
            <person name="Submissions S."/>
        </authorList>
    </citation>
    <scope>NUCLEOTIDE SEQUENCE [LARGE SCALE GENOMIC DNA]</scope>
    <source>
        <strain evidence="2">LMG 22563</strain>
    </source>
</reference>
<accession>A0A1I3K522</accession>
<protein>
    <submittedName>
        <fullName evidence="1">Uncharacterized protein</fullName>
    </submittedName>
</protein>
<dbReference type="OrthoDB" id="6984827at2"/>
<dbReference type="AlphaFoldDB" id="A0A1I3K522"/>
<sequence length="466" mass="51681">MTLDASQLDIPDALQTDSVNQTALGESLSAARQLPAEAGLEAVLGLLVQLNRSAMTLLERQRALQNFSDQYRYYATVACASVAVEPALRLCAELAIGYKRLLLQILQGHKPSQPHLAWCLYMAQHFVAQTLLRHYQQYREPEAALWRDSHLLYWLGEQHHCLDEPVAAAFSPTPADTLRGLYQQTLLLALSNPPHLHPHESQQLFSALAPLAALARLLPWDAEDKSDGPLIDLQCAQPCLPHQQRPQEGHDTLRRLELGALLVALGEPAPLRSRAESDLLERVHHHWLGNDQRRHPRTPQQSDCRLAIGIAAIHAQLLQQRPPCTPAQVLDIGPGGARLICPAHAAQDLPIGQLVLLIADSDVLALVCWRHLNSEGLHLGLRYLKGLAQPTWLRRTPSSQPHLGILQSTPKPRQGWHHGLWVAHKQFTDGENLWLQLPNAVSQNSLQLAPSNLASATVSRHPLELP</sequence>
<dbReference type="STRING" id="289370.SAMN05216602_2285"/>
<proteinExistence type="predicted"/>
<dbReference type="Proteomes" id="UP000183018">
    <property type="component" value="Unassembled WGS sequence"/>
</dbReference>
<keyword evidence="2" id="KW-1185">Reference proteome</keyword>
<name>A0A1I3K522_9GAMM</name>
<evidence type="ECO:0000313" key="2">
    <source>
        <dbReference type="Proteomes" id="UP000183018"/>
    </source>
</evidence>
<organism evidence="1 2">
    <name type="scientific">Phytopseudomonas argentinensis</name>
    <dbReference type="NCBI Taxonomy" id="289370"/>
    <lineage>
        <taxon>Bacteria</taxon>
        <taxon>Pseudomonadati</taxon>
        <taxon>Pseudomonadota</taxon>
        <taxon>Gammaproteobacteria</taxon>
        <taxon>Pseudomonadales</taxon>
        <taxon>Pseudomonadaceae</taxon>
        <taxon>Phytopseudomonas</taxon>
    </lineage>
</organism>
<gene>
    <name evidence="1" type="ORF">SAMN05216602_2285</name>
</gene>
<dbReference type="RefSeq" id="WP_074883368.1">
    <property type="nucleotide sequence ID" value="NZ_FORC01000002.1"/>
</dbReference>
<dbReference type="EMBL" id="FORC01000002">
    <property type="protein sequence ID" value="SFI67611.1"/>
    <property type="molecule type" value="Genomic_DNA"/>
</dbReference>
<evidence type="ECO:0000313" key="1">
    <source>
        <dbReference type="EMBL" id="SFI67611.1"/>
    </source>
</evidence>